<keyword evidence="2" id="KW-1185">Reference proteome</keyword>
<dbReference type="Proteomes" id="UP000234789">
    <property type="component" value="Unassembled WGS sequence"/>
</dbReference>
<evidence type="ECO:0000313" key="1">
    <source>
        <dbReference type="EMBL" id="PLT45870.1"/>
    </source>
</evidence>
<dbReference type="RefSeq" id="WP_240478940.1">
    <property type="nucleotide sequence ID" value="NZ_BIMM01000004.1"/>
</dbReference>
<organism evidence="1 2">
    <name type="scientific">Paenibacillus pasadenensis</name>
    <dbReference type="NCBI Taxonomy" id="217090"/>
    <lineage>
        <taxon>Bacteria</taxon>
        <taxon>Bacillati</taxon>
        <taxon>Bacillota</taxon>
        <taxon>Bacilli</taxon>
        <taxon>Bacillales</taxon>
        <taxon>Paenibacillaceae</taxon>
        <taxon>Paenibacillus</taxon>
    </lineage>
</organism>
<proteinExistence type="predicted"/>
<comment type="caution">
    <text evidence="1">The sequence shown here is derived from an EMBL/GenBank/DDBJ whole genome shotgun (WGS) entry which is preliminary data.</text>
</comment>
<reference evidence="1 2" key="1">
    <citation type="submission" date="2017-05" db="EMBL/GenBank/DDBJ databases">
        <title>Functional genome analysis of Paenibacillus pasadenensis strain R16: insights on endophytic life style and antifungal activity.</title>
        <authorList>
            <person name="Passera A."/>
            <person name="Marcolungo L."/>
            <person name="Casati P."/>
            <person name="Brasca M."/>
            <person name="Quaglino F."/>
            <person name="Delledonne M."/>
        </authorList>
    </citation>
    <scope>NUCLEOTIDE SEQUENCE [LARGE SCALE GENOMIC DNA]</scope>
    <source>
        <strain evidence="1 2">R16</strain>
    </source>
</reference>
<protein>
    <submittedName>
        <fullName evidence="1">Sugar ABC transporter substrate-binding protein</fullName>
    </submittedName>
</protein>
<gene>
    <name evidence="1" type="ORF">B8V81_4301</name>
</gene>
<sequence>MIEKQSVLYNLQIETYANIILGRPIEEFDRFVQDWNSLGGERMTREVNEWLRQSNAP</sequence>
<accession>A0A2N5N6E0</accession>
<name>A0A2N5N6E0_9BACL</name>
<dbReference type="EMBL" id="NFEZ01000004">
    <property type="protein sequence ID" value="PLT45870.1"/>
    <property type="molecule type" value="Genomic_DNA"/>
</dbReference>
<evidence type="ECO:0000313" key="2">
    <source>
        <dbReference type="Proteomes" id="UP000234789"/>
    </source>
</evidence>
<dbReference type="AlphaFoldDB" id="A0A2N5N6E0"/>